<dbReference type="KEGG" id="slt:Slit_2081"/>
<dbReference type="PANTHER" id="PTHR13847">
    <property type="entry name" value="SARCOSINE DEHYDROGENASE-RELATED"/>
    <property type="match status" value="1"/>
</dbReference>
<dbReference type="RefSeq" id="WP_013030207.1">
    <property type="nucleotide sequence ID" value="NC_013959.1"/>
</dbReference>
<dbReference type="Gene3D" id="3.30.9.10">
    <property type="entry name" value="D-Amino Acid Oxidase, subunit A, domain 2"/>
    <property type="match status" value="1"/>
</dbReference>
<organism evidence="3 4">
    <name type="scientific">Sideroxydans lithotrophicus (strain ES-1)</name>
    <dbReference type="NCBI Taxonomy" id="580332"/>
    <lineage>
        <taxon>Bacteria</taxon>
        <taxon>Pseudomonadati</taxon>
        <taxon>Pseudomonadota</taxon>
        <taxon>Betaproteobacteria</taxon>
        <taxon>Nitrosomonadales</taxon>
        <taxon>Gallionellaceae</taxon>
        <taxon>Sideroxydans</taxon>
    </lineage>
</organism>
<dbReference type="GO" id="GO:0005737">
    <property type="term" value="C:cytoplasm"/>
    <property type="evidence" value="ECO:0007669"/>
    <property type="project" value="TreeGrafter"/>
</dbReference>
<evidence type="ECO:0000313" key="4">
    <source>
        <dbReference type="Proteomes" id="UP000001625"/>
    </source>
</evidence>
<dbReference type="Pfam" id="PF01266">
    <property type="entry name" value="DAO"/>
    <property type="match status" value="1"/>
</dbReference>
<dbReference type="EMBL" id="CP001965">
    <property type="protein sequence ID" value="ADE12309.1"/>
    <property type="molecule type" value="Genomic_DNA"/>
</dbReference>
<dbReference type="GO" id="GO:0016491">
    <property type="term" value="F:oxidoreductase activity"/>
    <property type="evidence" value="ECO:0007669"/>
    <property type="project" value="UniProtKB-KW"/>
</dbReference>
<dbReference type="Gene3D" id="3.50.50.60">
    <property type="entry name" value="FAD/NAD(P)-binding domain"/>
    <property type="match status" value="1"/>
</dbReference>
<dbReference type="HOGENOM" id="CLU_007884_4_5_4"/>
<reference evidence="3 4" key="1">
    <citation type="submission" date="2010-03" db="EMBL/GenBank/DDBJ databases">
        <title>Complete sequence of Sideroxydans lithotrophicus ES-1.</title>
        <authorList>
            <consortium name="US DOE Joint Genome Institute"/>
            <person name="Lucas S."/>
            <person name="Copeland A."/>
            <person name="Lapidus A."/>
            <person name="Cheng J.-F."/>
            <person name="Bruce D."/>
            <person name="Goodwin L."/>
            <person name="Pitluck S."/>
            <person name="Munk A.C."/>
            <person name="Detter J.C."/>
            <person name="Han C."/>
            <person name="Tapia R."/>
            <person name="Larimer F."/>
            <person name="Land M."/>
            <person name="Hauser L."/>
            <person name="Kyrpides N."/>
            <person name="Ivanova N."/>
            <person name="Emerson D."/>
            <person name="Woyke T."/>
        </authorList>
    </citation>
    <scope>NUCLEOTIDE SEQUENCE [LARGE SCALE GENOMIC DNA]</scope>
    <source>
        <strain evidence="3 4">ES-1</strain>
    </source>
</reference>
<evidence type="ECO:0000256" key="1">
    <source>
        <dbReference type="ARBA" id="ARBA00023002"/>
    </source>
</evidence>
<sequence>MVIGAGALGLATAEALLRQGGGVTVLERGPVGRESSWAGGGILSPLCPWDYPDEVNRLALRGMGLFGDYAEALHRATGIDPEYQRSGMLVMPPFDMLAALRWCATHGMKAERNDDGLLLPDIAQARNPRLMQSLRARVEQLGGRIVEQCAVEQIVEKAGKVTHLATTQGDFSADAYVVTAGAWSKVLLGAHALHADIKPIRGQMLLFKFDAPPLPHIVLQGDIYLIPRRDGHLLLGSTREDVGFDKSTTEEAHAMLLQRGAVLLPALREMPVIKHWAGLRPGSPGNIPTIGRHPHLPNLFINSGHYRYGVTMTPASVEVLMNTINGTPQPFDVSPYLWR</sequence>
<dbReference type="InterPro" id="IPR006076">
    <property type="entry name" value="FAD-dep_OxRdtase"/>
</dbReference>
<gene>
    <name evidence="3" type="ordered locus">Slit_2081</name>
</gene>
<feature type="domain" description="FAD dependent oxidoreductase" evidence="2">
    <location>
        <begin position="2"/>
        <end position="316"/>
    </location>
</feature>
<evidence type="ECO:0000259" key="2">
    <source>
        <dbReference type="Pfam" id="PF01266"/>
    </source>
</evidence>
<dbReference type="eggNOG" id="COG0665">
    <property type="taxonomic scope" value="Bacteria"/>
</dbReference>
<protein>
    <submittedName>
        <fullName evidence="3">Glycine oxidase ThiO</fullName>
    </submittedName>
</protein>
<dbReference type="PANTHER" id="PTHR13847:SF289">
    <property type="entry name" value="GLYCINE OXIDASE"/>
    <property type="match status" value="1"/>
</dbReference>
<dbReference type="STRING" id="580332.Slit_2081"/>
<keyword evidence="1" id="KW-0560">Oxidoreductase</keyword>
<dbReference type="Proteomes" id="UP000001625">
    <property type="component" value="Chromosome"/>
</dbReference>
<name>D5CTZ7_SIDLE</name>
<dbReference type="AlphaFoldDB" id="D5CTZ7"/>
<accession>D5CTZ7</accession>
<dbReference type="SUPFAM" id="SSF51905">
    <property type="entry name" value="FAD/NAD(P)-binding domain"/>
    <property type="match status" value="1"/>
</dbReference>
<dbReference type="InterPro" id="IPR036188">
    <property type="entry name" value="FAD/NAD-bd_sf"/>
</dbReference>
<evidence type="ECO:0000313" key="3">
    <source>
        <dbReference type="EMBL" id="ADE12309.1"/>
    </source>
</evidence>
<dbReference type="SUPFAM" id="SSF54373">
    <property type="entry name" value="FAD-linked reductases, C-terminal domain"/>
    <property type="match status" value="1"/>
</dbReference>
<keyword evidence="4" id="KW-1185">Reference proteome</keyword>
<proteinExistence type="predicted"/>